<dbReference type="PaxDb" id="4113-PGSC0003DMT400065487"/>
<protein>
    <recommendedName>
        <fullName evidence="3">CCHC-type domain-containing protein</fullName>
    </recommendedName>
</protein>
<sequence length="158" mass="16674">MSRAYKYSNIATWDKPSLLKTIVSAAREGELLERDDFGGPKRVRTGGQYSGTSSGGRGPHRGGGSFQHQRPVHASLLAIESGPAARGPPGSGRSGYSITSGSSKSGPTPRSCYGCGDPGHLIRQCSHQTQSGPHRTVSAVPERDCGDLERARKGKTQI</sequence>
<dbReference type="HOGENOM" id="CLU_1672344_0_0_1"/>
<dbReference type="AlphaFoldDB" id="M1CE29"/>
<dbReference type="Proteomes" id="UP000011115">
    <property type="component" value="Unassembled WGS sequence"/>
</dbReference>
<keyword evidence="1" id="KW-0862">Zinc</keyword>
<keyword evidence="1" id="KW-0479">Metal-binding</keyword>
<reference evidence="4" key="2">
    <citation type="submission" date="2015-06" db="UniProtKB">
        <authorList>
            <consortium name="EnsemblPlants"/>
        </authorList>
    </citation>
    <scope>IDENTIFICATION</scope>
    <source>
        <strain evidence="4">DM1-3 516 R44</strain>
    </source>
</reference>
<dbReference type="InParanoid" id="M1CE29"/>
<keyword evidence="1" id="KW-0863">Zinc-finger</keyword>
<evidence type="ECO:0000256" key="2">
    <source>
        <dbReference type="SAM" id="MobiDB-lite"/>
    </source>
</evidence>
<dbReference type="GO" id="GO:0008270">
    <property type="term" value="F:zinc ion binding"/>
    <property type="evidence" value="ECO:0007669"/>
    <property type="project" value="UniProtKB-KW"/>
</dbReference>
<dbReference type="InterPro" id="IPR001878">
    <property type="entry name" value="Znf_CCHC"/>
</dbReference>
<organism evidence="4 5">
    <name type="scientific">Solanum tuberosum</name>
    <name type="common">Potato</name>
    <dbReference type="NCBI Taxonomy" id="4113"/>
    <lineage>
        <taxon>Eukaryota</taxon>
        <taxon>Viridiplantae</taxon>
        <taxon>Streptophyta</taxon>
        <taxon>Embryophyta</taxon>
        <taxon>Tracheophyta</taxon>
        <taxon>Spermatophyta</taxon>
        <taxon>Magnoliopsida</taxon>
        <taxon>eudicotyledons</taxon>
        <taxon>Gunneridae</taxon>
        <taxon>Pentapetalae</taxon>
        <taxon>asterids</taxon>
        <taxon>lamiids</taxon>
        <taxon>Solanales</taxon>
        <taxon>Solanaceae</taxon>
        <taxon>Solanoideae</taxon>
        <taxon>Solaneae</taxon>
        <taxon>Solanum</taxon>
    </lineage>
</organism>
<dbReference type="EnsemblPlants" id="PGSC0003DMT400065487">
    <property type="protein sequence ID" value="PGSC0003DMT400065487"/>
    <property type="gene ID" value="PGSC0003DMG400025469"/>
</dbReference>
<evidence type="ECO:0000259" key="3">
    <source>
        <dbReference type="PROSITE" id="PS50158"/>
    </source>
</evidence>
<proteinExistence type="predicted"/>
<evidence type="ECO:0000313" key="5">
    <source>
        <dbReference type="Proteomes" id="UP000011115"/>
    </source>
</evidence>
<evidence type="ECO:0000256" key="1">
    <source>
        <dbReference type="PROSITE-ProRule" id="PRU00047"/>
    </source>
</evidence>
<dbReference type="PROSITE" id="PS50158">
    <property type="entry name" value="ZF_CCHC"/>
    <property type="match status" value="1"/>
</dbReference>
<feature type="domain" description="CCHC-type" evidence="3">
    <location>
        <begin position="112"/>
        <end position="125"/>
    </location>
</feature>
<name>M1CE29_SOLTU</name>
<dbReference type="InterPro" id="IPR036875">
    <property type="entry name" value="Znf_CCHC_sf"/>
</dbReference>
<dbReference type="Gramene" id="PGSC0003DMT400065487">
    <property type="protein sequence ID" value="PGSC0003DMT400065487"/>
    <property type="gene ID" value="PGSC0003DMG400025469"/>
</dbReference>
<dbReference type="Gene3D" id="4.10.60.10">
    <property type="entry name" value="Zinc finger, CCHC-type"/>
    <property type="match status" value="1"/>
</dbReference>
<feature type="compositionally biased region" description="Basic and acidic residues" evidence="2">
    <location>
        <begin position="141"/>
        <end position="151"/>
    </location>
</feature>
<dbReference type="GO" id="GO:0003676">
    <property type="term" value="F:nucleic acid binding"/>
    <property type="evidence" value="ECO:0007669"/>
    <property type="project" value="InterPro"/>
</dbReference>
<accession>M1CE29</accession>
<feature type="region of interest" description="Disordered" evidence="2">
    <location>
        <begin position="33"/>
        <end position="158"/>
    </location>
</feature>
<keyword evidence="5" id="KW-1185">Reference proteome</keyword>
<feature type="compositionally biased region" description="Gly residues" evidence="2">
    <location>
        <begin position="53"/>
        <end position="65"/>
    </location>
</feature>
<feature type="compositionally biased region" description="Low complexity" evidence="2">
    <location>
        <begin position="94"/>
        <end position="111"/>
    </location>
</feature>
<dbReference type="SUPFAM" id="SSF57756">
    <property type="entry name" value="Retrovirus zinc finger-like domains"/>
    <property type="match status" value="1"/>
</dbReference>
<reference evidence="5" key="1">
    <citation type="journal article" date="2011" name="Nature">
        <title>Genome sequence and analysis of the tuber crop potato.</title>
        <authorList>
            <consortium name="The Potato Genome Sequencing Consortium"/>
        </authorList>
    </citation>
    <scope>NUCLEOTIDE SEQUENCE [LARGE SCALE GENOMIC DNA]</scope>
    <source>
        <strain evidence="5">cv. DM1-3 516 R44</strain>
    </source>
</reference>
<evidence type="ECO:0000313" key="4">
    <source>
        <dbReference type="EnsemblPlants" id="PGSC0003DMT400065487"/>
    </source>
</evidence>